<name>A0A815D497_9BILA</name>
<accession>A0A815D497</accession>
<dbReference type="Proteomes" id="UP000663864">
    <property type="component" value="Unassembled WGS sequence"/>
</dbReference>
<evidence type="ECO:0000313" key="2">
    <source>
        <dbReference type="EMBL" id="CAF3927421.1"/>
    </source>
</evidence>
<organism evidence="1 3">
    <name type="scientific">Rotaria sordida</name>
    <dbReference type="NCBI Taxonomy" id="392033"/>
    <lineage>
        <taxon>Eukaryota</taxon>
        <taxon>Metazoa</taxon>
        <taxon>Spiralia</taxon>
        <taxon>Gnathifera</taxon>
        <taxon>Rotifera</taxon>
        <taxon>Eurotatoria</taxon>
        <taxon>Bdelloidea</taxon>
        <taxon>Philodinida</taxon>
        <taxon>Philodinidae</taxon>
        <taxon>Rotaria</taxon>
    </lineage>
</organism>
<comment type="caution">
    <text evidence="1">The sequence shown here is derived from an EMBL/GenBank/DDBJ whole genome shotgun (WGS) entry which is preliminary data.</text>
</comment>
<reference evidence="1" key="1">
    <citation type="submission" date="2021-02" db="EMBL/GenBank/DDBJ databases">
        <authorList>
            <person name="Nowell W R."/>
        </authorList>
    </citation>
    <scope>NUCLEOTIDE SEQUENCE</scope>
</reference>
<proteinExistence type="predicted"/>
<evidence type="ECO:0000313" key="3">
    <source>
        <dbReference type="Proteomes" id="UP000663864"/>
    </source>
</evidence>
<dbReference type="EMBL" id="CAJNOT010002187">
    <property type="protein sequence ID" value="CAF1292696.1"/>
    <property type="molecule type" value="Genomic_DNA"/>
</dbReference>
<gene>
    <name evidence="2" type="ORF">JBS370_LOCUS22265</name>
    <name evidence="1" type="ORF">ZHD862_LOCUS27538</name>
</gene>
<protein>
    <recommendedName>
        <fullName evidence="4">Transposase</fullName>
    </recommendedName>
</protein>
<dbReference type="AlphaFoldDB" id="A0A815D497"/>
<evidence type="ECO:0008006" key="4">
    <source>
        <dbReference type="Google" id="ProtNLM"/>
    </source>
</evidence>
<dbReference type="Proteomes" id="UP000663836">
    <property type="component" value="Unassembled WGS sequence"/>
</dbReference>
<evidence type="ECO:0000313" key="1">
    <source>
        <dbReference type="EMBL" id="CAF1292696.1"/>
    </source>
</evidence>
<dbReference type="GO" id="GO:0003676">
    <property type="term" value="F:nucleic acid binding"/>
    <property type="evidence" value="ECO:0007669"/>
    <property type="project" value="InterPro"/>
</dbReference>
<dbReference type="Gene3D" id="3.30.420.10">
    <property type="entry name" value="Ribonuclease H-like superfamily/Ribonuclease H"/>
    <property type="match status" value="1"/>
</dbReference>
<sequence>MVVTDQLYTPIVEEIWKQRRSDGTKGIKLFHDSAGPHRRSDVINYLTEERINIMPHPPYSPDLVPCDY</sequence>
<dbReference type="InterPro" id="IPR036397">
    <property type="entry name" value="RNaseH_sf"/>
</dbReference>
<dbReference type="EMBL" id="CAJOBD010003085">
    <property type="protein sequence ID" value="CAF3927421.1"/>
    <property type="molecule type" value="Genomic_DNA"/>
</dbReference>